<dbReference type="PANTHER" id="PTHR43133:SF8">
    <property type="entry name" value="RNA POLYMERASE SIGMA FACTOR HI_1459-RELATED"/>
    <property type="match status" value="1"/>
</dbReference>
<keyword evidence="4" id="KW-0238">DNA-binding</keyword>
<comment type="caution">
    <text evidence="8">The sequence shown here is derived from an EMBL/GenBank/DDBJ whole genome shotgun (WGS) entry which is preliminary data.</text>
</comment>
<sequence length="181" mass="21535">MIVYKDNYINELRLKNIDALNYIVDTYSNILFKVAYSVLNNREYSEECINDVFMEIWNNIDKFKSDEEKFKNWICTIAKYTAIDMLRKIKKHDNNLSIDEKIEYKGDSIESNFENSNDLLIIRNEINSMNTRDKEIFIRRFYYGEKIKEISKSLGISENAVNIRILRGRKMLSERLEKGGV</sequence>
<keyword evidence="9" id="KW-1185">Reference proteome</keyword>
<name>A0ABR7DBV3_9CLOT</name>
<dbReference type="InterPro" id="IPR014284">
    <property type="entry name" value="RNA_pol_sigma-70_dom"/>
</dbReference>
<evidence type="ECO:0000259" key="7">
    <source>
        <dbReference type="Pfam" id="PF08281"/>
    </source>
</evidence>
<dbReference type="InterPro" id="IPR036388">
    <property type="entry name" value="WH-like_DNA-bd_sf"/>
</dbReference>
<evidence type="ECO:0000313" key="8">
    <source>
        <dbReference type="EMBL" id="MBC5628822.1"/>
    </source>
</evidence>
<reference evidence="8 9" key="1">
    <citation type="submission" date="2020-08" db="EMBL/GenBank/DDBJ databases">
        <title>Genome public.</title>
        <authorList>
            <person name="Liu C."/>
            <person name="Sun Q."/>
        </authorList>
    </citation>
    <scope>NUCLEOTIDE SEQUENCE [LARGE SCALE GENOMIC DNA]</scope>
    <source>
        <strain evidence="8 9">NSJ-6</strain>
    </source>
</reference>
<dbReference type="InterPro" id="IPR013249">
    <property type="entry name" value="RNA_pol_sigma70_r4_t2"/>
</dbReference>
<evidence type="ECO:0000256" key="5">
    <source>
        <dbReference type="ARBA" id="ARBA00023163"/>
    </source>
</evidence>
<dbReference type="Pfam" id="PF08281">
    <property type="entry name" value="Sigma70_r4_2"/>
    <property type="match status" value="1"/>
</dbReference>
<accession>A0ABR7DBV3</accession>
<evidence type="ECO:0000256" key="3">
    <source>
        <dbReference type="ARBA" id="ARBA00023082"/>
    </source>
</evidence>
<proteinExistence type="inferred from homology"/>
<organism evidence="8 9">
    <name type="scientific">Clostridium hominis</name>
    <dbReference type="NCBI Taxonomy" id="2763036"/>
    <lineage>
        <taxon>Bacteria</taxon>
        <taxon>Bacillati</taxon>
        <taxon>Bacillota</taxon>
        <taxon>Clostridia</taxon>
        <taxon>Eubacteriales</taxon>
        <taxon>Clostridiaceae</taxon>
        <taxon>Clostridium</taxon>
    </lineage>
</organism>
<dbReference type="Gene3D" id="1.10.10.10">
    <property type="entry name" value="Winged helix-like DNA-binding domain superfamily/Winged helix DNA-binding domain"/>
    <property type="match status" value="1"/>
</dbReference>
<dbReference type="Pfam" id="PF04542">
    <property type="entry name" value="Sigma70_r2"/>
    <property type="match status" value="1"/>
</dbReference>
<dbReference type="Gene3D" id="1.10.1740.10">
    <property type="match status" value="1"/>
</dbReference>
<dbReference type="NCBIfam" id="TIGR02937">
    <property type="entry name" value="sigma70-ECF"/>
    <property type="match status" value="1"/>
</dbReference>
<evidence type="ECO:0000256" key="4">
    <source>
        <dbReference type="ARBA" id="ARBA00023125"/>
    </source>
</evidence>
<keyword evidence="3" id="KW-0731">Sigma factor</keyword>
<dbReference type="RefSeq" id="WP_186859770.1">
    <property type="nucleotide sequence ID" value="NZ_JACOOO010000015.1"/>
</dbReference>
<feature type="domain" description="RNA polymerase sigma factor 70 region 4 type 2" evidence="7">
    <location>
        <begin position="120"/>
        <end position="172"/>
    </location>
</feature>
<keyword evidence="2" id="KW-0805">Transcription regulation</keyword>
<evidence type="ECO:0000313" key="9">
    <source>
        <dbReference type="Proteomes" id="UP000596929"/>
    </source>
</evidence>
<dbReference type="PANTHER" id="PTHR43133">
    <property type="entry name" value="RNA POLYMERASE ECF-TYPE SIGMA FACTO"/>
    <property type="match status" value="1"/>
</dbReference>
<protein>
    <submittedName>
        <fullName evidence="8">Sigma-70 family RNA polymerase sigma factor</fullName>
    </submittedName>
</protein>
<dbReference type="InterPro" id="IPR007627">
    <property type="entry name" value="RNA_pol_sigma70_r2"/>
</dbReference>
<dbReference type="InterPro" id="IPR039425">
    <property type="entry name" value="RNA_pol_sigma-70-like"/>
</dbReference>
<dbReference type="InterPro" id="IPR013325">
    <property type="entry name" value="RNA_pol_sigma_r2"/>
</dbReference>
<keyword evidence="5" id="KW-0804">Transcription</keyword>
<evidence type="ECO:0000259" key="6">
    <source>
        <dbReference type="Pfam" id="PF04542"/>
    </source>
</evidence>
<dbReference type="SUPFAM" id="SSF88659">
    <property type="entry name" value="Sigma3 and sigma4 domains of RNA polymerase sigma factors"/>
    <property type="match status" value="1"/>
</dbReference>
<gene>
    <name evidence="8" type="ORF">H8S20_07960</name>
</gene>
<comment type="similarity">
    <text evidence="1">Belongs to the sigma-70 factor family. ECF subfamily.</text>
</comment>
<dbReference type="Proteomes" id="UP000596929">
    <property type="component" value="Unassembled WGS sequence"/>
</dbReference>
<evidence type="ECO:0000256" key="2">
    <source>
        <dbReference type="ARBA" id="ARBA00023015"/>
    </source>
</evidence>
<feature type="domain" description="RNA polymerase sigma-70 region 2" evidence="6">
    <location>
        <begin position="24"/>
        <end position="90"/>
    </location>
</feature>
<dbReference type="InterPro" id="IPR013324">
    <property type="entry name" value="RNA_pol_sigma_r3/r4-like"/>
</dbReference>
<evidence type="ECO:0000256" key="1">
    <source>
        <dbReference type="ARBA" id="ARBA00010641"/>
    </source>
</evidence>
<dbReference type="EMBL" id="JACOOO010000015">
    <property type="protein sequence ID" value="MBC5628822.1"/>
    <property type="molecule type" value="Genomic_DNA"/>
</dbReference>
<dbReference type="SUPFAM" id="SSF88946">
    <property type="entry name" value="Sigma2 domain of RNA polymerase sigma factors"/>
    <property type="match status" value="1"/>
</dbReference>
<dbReference type="CDD" id="cd06171">
    <property type="entry name" value="Sigma70_r4"/>
    <property type="match status" value="1"/>
</dbReference>